<dbReference type="EMBL" id="BPLR01003970">
    <property type="protein sequence ID" value="GIX90790.1"/>
    <property type="molecule type" value="Genomic_DNA"/>
</dbReference>
<keyword evidence="3" id="KW-1185">Reference proteome</keyword>
<gene>
    <name evidence="2" type="ORF">CEXT_135191</name>
</gene>
<name>A0AAV4P0U5_CAEEX</name>
<protein>
    <submittedName>
        <fullName evidence="2">Uncharacterized protein</fullName>
    </submittedName>
</protein>
<keyword evidence="1" id="KW-0732">Signal</keyword>
<proteinExistence type="predicted"/>
<comment type="caution">
    <text evidence="2">The sequence shown here is derived from an EMBL/GenBank/DDBJ whole genome shotgun (WGS) entry which is preliminary data.</text>
</comment>
<feature type="signal peptide" evidence="1">
    <location>
        <begin position="1"/>
        <end position="17"/>
    </location>
</feature>
<evidence type="ECO:0000313" key="2">
    <source>
        <dbReference type="EMBL" id="GIX90790.1"/>
    </source>
</evidence>
<accession>A0AAV4P0U5</accession>
<evidence type="ECO:0000256" key="1">
    <source>
        <dbReference type="SAM" id="SignalP"/>
    </source>
</evidence>
<organism evidence="2 3">
    <name type="scientific">Caerostris extrusa</name>
    <name type="common">Bark spider</name>
    <name type="synonym">Caerostris bankana</name>
    <dbReference type="NCBI Taxonomy" id="172846"/>
    <lineage>
        <taxon>Eukaryota</taxon>
        <taxon>Metazoa</taxon>
        <taxon>Ecdysozoa</taxon>
        <taxon>Arthropoda</taxon>
        <taxon>Chelicerata</taxon>
        <taxon>Arachnida</taxon>
        <taxon>Araneae</taxon>
        <taxon>Araneomorphae</taxon>
        <taxon>Entelegynae</taxon>
        <taxon>Araneoidea</taxon>
        <taxon>Araneidae</taxon>
        <taxon>Caerostris</taxon>
    </lineage>
</organism>
<evidence type="ECO:0000313" key="3">
    <source>
        <dbReference type="Proteomes" id="UP001054945"/>
    </source>
</evidence>
<feature type="chain" id="PRO_5043405515" evidence="1">
    <location>
        <begin position="18"/>
        <end position="80"/>
    </location>
</feature>
<sequence length="80" mass="8991">MILFLLILLRILPIIQNTKIKSAPGLDSISNKILKKLPIIIIIKLCYIINKVLELKHFADPWKTAAIVPILKPGKDPTNP</sequence>
<dbReference type="Proteomes" id="UP001054945">
    <property type="component" value="Unassembled WGS sequence"/>
</dbReference>
<reference evidence="2 3" key="1">
    <citation type="submission" date="2021-06" db="EMBL/GenBank/DDBJ databases">
        <title>Caerostris extrusa draft genome.</title>
        <authorList>
            <person name="Kono N."/>
            <person name="Arakawa K."/>
        </authorList>
    </citation>
    <scope>NUCLEOTIDE SEQUENCE [LARGE SCALE GENOMIC DNA]</scope>
</reference>
<dbReference type="AlphaFoldDB" id="A0AAV4P0U5"/>